<proteinExistence type="predicted"/>
<evidence type="ECO:0000256" key="1">
    <source>
        <dbReference type="SAM" id="MobiDB-lite"/>
    </source>
</evidence>
<keyword evidence="4" id="KW-1185">Reference proteome</keyword>
<protein>
    <submittedName>
        <fullName evidence="3">General secretion pathway protein GspB</fullName>
    </submittedName>
</protein>
<gene>
    <name evidence="3" type="ORF">NLF92_02040</name>
</gene>
<dbReference type="AlphaFoldDB" id="A0AA42BKJ9"/>
<feature type="domain" description="Type II secretion system protein GspB C-terminal" evidence="2">
    <location>
        <begin position="334"/>
        <end position="393"/>
    </location>
</feature>
<feature type="region of interest" description="Disordered" evidence="1">
    <location>
        <begin position="289"/>
        <end position="314"/>
    </location>
</feature>
<accession>A0AA42BKJ9</accession>
<evidence type="ECO:0000313" key="4">
    <source>
        <dbReference type="Proteomes" id="UP001165413"/>
    </source>
</evidence>
<dbReference type="EMBL" id="JANATA010000002">
    <property type="protein sequence ID" value="MCP3427719.1"/>
    <property type="molecule type" value="Genomic_DNA"/>
</dbReference>
<dbReference type="Proteomes" id="UP001165413">
    <property type="component" value="Unassembled WGS sequence"/>
</dbReference>
<evidence type="ECO:0000259" key="2">
    <source>
        <dbReference type="Pfam" id="PF16537"/>
    </source>
</evidence>
<sequence length="397" mass="43160">MSSSKIIPISELKPGMMVLQITVQNGPVRIKKSGIIPSYDMVKGLTEMGVQELEIDLNNSIGLAVTDAEEPAVGVPKTQTQQLFMQDQQRNVDSSMSEQFNRSLFLPSLQALPSRWEVLGKQVGIFTLVIVLGGALGFAAANKLTQPDTATTLQTTSETLRTEAQTKDDSKTIVNESPLLTENNANIGLPLDAVETPLAEQNQTSELADNIELTTKAEALAKDTEALEKPPAEGIVLNARTANNVTVSPEVAARLNKVLEDLGEPLIAETQTVEVPADPGTSTNVSNEVQAQQANGYRPPSSTGSNSLQDTPKITLRDNIPRIDQLPASTLSRLPPMIFAAHMYSSNDAERWVRVNNRRLSEGDNIDSNVRILKIEPQHVVLAFQGTEFRMNALSDW</sequence>
<name>A0AA42BKJ9_9ALTE</name>
<evidence type="ECO:0000313" key="3">
    <source>
        <dbReference type="EMBL" id="MCP3427719.1"/>
    </source>
</evidence>
<comment type="caution">
    <text evidence="3">The sequence shown here is derived from an EMBL/GenBank/DDBJ whole genome shotgun (WGS) entry which is preliminary data.</text>
</comment>
<feature type="compositionally biased region" description="Polar residues" evidence="1">
    <location>
        <begin position="289"/>
        <end position="312"/>
    </location>
</feature>
<dbReference type="Pfam" id="PF16537">
    <property type="entry name" value="T2SSB"/>
    <property type="match status" value="1"/>
</dbReference>
<dbReference type="GO" id="GO:0015627">
    <property type="term" value="C:type II protein secretion system complex"/>
    <property type="evidence" value="ECO:0007669"/>
    <property type="project" value="InterPro"/>
</dbReference>
<dbReference type="RefSeq" id="WP_254098357.1">
    <property type="nucleotide sequence ID" value="NZ_JANATA010000002.1"/>
</dbReference>
<organism evidence="3 4">
    <name type="scientific">Opacimonas viscosa</name>
    <dbReference type="NCBI Taxonomy" id="2961944"/>
    <lineage>
        <taxon>Bacteria</taxon>
        <taxon>Pseudomonadati</taxon>
        <taxon>Pseudomonadota</taxon>
        <taxon>Gammaproteobacteria</taxon>
        <taxon>Alteromonadales</taxon>
        <taxon>Alteromonadaceae</taxon>
        <taxon>Opacimonas</taxon>
    </lineage>
</organism>
<dbReference type="InterPro" id="IPR032389">
    <property type="entry name" value="GspB_C"/>
</dbReference>
<reference evidence="3" key="1">
    <citation type="submission" date="2022-07" db="EMBL/GenBank/DDBJ databases">
        <title>Characterization of the Novel Bacterium Alteromonas immobilis LMIT006 and Alteromonas gregis LMIT007.</title>
        <authorList>
            <person name="Lin X."/>
        </authorList>
    </citation>
    <scope>NUCLEOTIDE SEQUENCE</scope>
    <source>
        <strain evidence="3">LMIT007</strain>
    </source>
</reference>